<dbReference type="EMBL" id="JTHP01000071">
    <property type="protein sequence ID" value="KJD43017.1"/>
    <property type="molecule type" value="Genomic_DNA"/>
</dbReference>
<dbReference type="AlphaFoldDB" id="A0A0D7WZ36"/>
<dbReference type="RefSeq" id="WP_044648651.1">
    <property type="nucleotide sequence ID" value="NZ_JTHP01000071.1"/>
</dbReference>
<dbReference type="PATRIC" id="fig|159743.3.peg.5528"/>
<evidence type="ECO:0000313" key="1">
    <source>
        <dbReference type="EMBL" id="KJD43017.1"/>
    </source>
</evidence>
<evidence type="ECO:0000313" key="2">
    <source>
        <dbReference type="Proteomes" id="UP000032534"/>
    </source>
</evidence>
<name>A0A0D7WZ36_9BACL</name>
<sequence>MLKRRIIERFETVRNKDEALGNNRFPNCKEIIQGFLGDDSLNLKLHVTEGNLFIGAKVFLADMIR</sequence>
<proteinExistence type="predicted"/>
<reference evidence="1 2" key="1">
    <citation type="submission" date="2014-11" db="EMBL/GenBank/DDBJ databases">
        <title>Draft Genome Sequences of Paenibacillus polymyxa NRRL B-30509 and Paenibacillus terrae NRRL B-30644, Strains from a Poultry Environment that Produce Tridecaptin A and Paenicidins.</title>
        <authorList>
            <person name="van Belkum M.J."/>
            <person name="Lohans C.T."/>
            <person name="Vederas J.C."/>
        </authorList>
    </citation>
    <scope>NUCLEOTIDE SEQUENCE [LARGE SCALE GENOMIC DNA]</scope>
    <source>
        <strain evidence="1 2">NRRL B-30644</strain>
    </source>
</reference>
<accession>A0A0D7WZ36</accession>
<organism evidence="1 2">
    <name type="scientific">Paenibacillus terrae</name>
    <dbReference type="NCBI Taxonomy" id="159743"/>
    <lineage>
        <taxon>Bacteria</taxon>
        <taxon>Bacillati</taxon>
        <taxon>Bacillota</taxon>
        <taxon>Bacilli</taxon>
        <taxon>Bacillales</taxon>
        <taxon>Paenibacillaceae</taxon>
        <taxon>Paenibacillus</taxon>
    </lineage>
</organism>
<dbReference type="Proteomes" id="UP000032534">
    <property type="component" value="Unassembled WGS sequence"/>
</dbReference>
<keyword evidence="2" id="KW-1185">Reference proteome</keyword>
<gene>
    <name evidence="1" type="ORF">QD47_24965</name>
</gene>
<comment type="caution">
    <text evidence="1">The sequence shown here is derived from an EMBL/GenBank/DDBJ whole genome shotgun (WGS) entry which is preliminary data.</text>
</comment>
<protein>
    <submittedName>
        <fullName evidence="1">Uncharacterized protein</fullName>
    </submittedName>
</protein>